<dbReference type="SUPFAM" id="SSF52172">
    <property type="entry name" value="CheY-like"/>
    <property type="match status" value="1"/>
</dbReference>
<evidence type="ECO:0000256" key="1">
    <source>
        <dbReference type="ARBA" id="ARBA00022553"/>
    </source>
</evidence>
<accession>A0ABW0RW90</accession>
<keyword evidence="1 2" id="KW-0597">Phosphoprotein</keyword>
<dbReference type="Gene3D" id="3.40.50.2300">
    <property type="match status" value="1"/>
</dbReference>
<dbReference type="RefSeq" id="WP_379770596.1">
    <property type="nucleotide sequence ID" value="NZ_JBHSMZ010000006.1"/>
</dbReference>
<organism evidence="4 5">
    <name type="scientific">Massilia aerilata</name>
    <dbReference type="NCBI Taxonomy" id="453817"/>
    <lineage>
        <taxon>Bacteria</taxon>
        <taxon>Pseudomonadati</taxon>
        <taxon>Pseudomonadota</taxon>
        <taxon>Betaproteobacteria</taxon>
        <taxon>Burkholderiales</taxon>
        <taxon>Oxalobacteraceae</taxon>
        <taxon>Telluria group</taxon>
        <taxon>Massilia</taxon>
    </lineage>
</organism>
<evidence type="ECO:0000313" key="4">
    <source>
        <dbReference type="EMBL" id="MFC5549074.1"/>
    </source>
</evidence>
<evidence type="ECO:0000313" key="5">
    <source>
        <dbReference type="Proteomes" id="UP001596086"/>
    </source>
</evidence>
<evidence type="ECO:0000259" key="3">
    <source>
        <dbReference type="PROSITE" id="PS50110"/>
    </source>
</evidence>
<comment type="caution">
    <text evidence="4">The sequence shown here is derived from an EMBL/GenBank/DDBJ whole genome shotgun (WGS) entry which is preliminary data.</text>
</comment>
<gene>
    <name evidence="4" type="ORF">ACFPO9_11150</name>
</gene>
<feature type="domain" description="Response regulatory" evidence="3">
    <location>
        <begin position="11"/>
        <end position="127"/>
    </location>
</feature>
<dbReference type="InterPro" id="IPR001789">
    <property type="entry name" value="Sig_transdc_resp-reg_receiver"/>
</dbReference>
<proteinExistence type="predicted"/>
<name>A0ABW0RW90_9BURK</name>
<dbReference type="PANTHER" id="PTHR44591:SF3">
    <property type="entry name" value="RESPONSE REGULATORY DOMAIN-CONTAINING PROTEIN"/>
    <property type="match status" value="1"/>
</dbReference>
<keyword evidence="5" id="KW-1185">Reference proteome</keyword>
<dbReference type="PANTHER" id="PTHR44591">
    <property type="entry name" value="STRESS RESPONSE REGULATOR PROTEIN 1"/>
    <property type="match status" value="1"/>
</dbReference>
<dbReference type="InterPro" id="IPR050595">
    <property type="entry name" value="Bact_response_regulator"/>
</dbReference>
<evidence type="ECO:0000256" key="2">
    <source>
        <dbReference type="PROSITE-ProRule" id="PRU00169"/>
    </source>
</evidence>
<reference evidence="5" key="1">
    <citation type="journal article" date="2019" name="Int. J. Syst. Evol. Microbiol.">
        <title>The Global Catalogue of Microorganisms (GCM) 10K type strain sequencing project: providing services to taxonomists for standard genome sequencing and annotation.</title>
        <authorList>
            <consortium name="The Broad Institute Genomics Platform"/>
            <consortium name="The Broad Institute Genome Sequencing Center for Infectious Disease"/>
            <person name="Wu L."/>
            <person name="Ma J."/>
        </authorList>
    </citation>
    <scope>NUCLEOTIDE SEQUENCE [LARGE SCALE GENOMIC DNA]</scope>
    <source>
        <strain evidence="5">CGMCC 4.5798</strain>
    </source>
</reference>
<dbReference type="InterPro" id="IPR011006">
    <property type="entry name" value="CheY-like_superfamily"/>
</dbReference>
<protein>
    <submittedName>
        <fullName evidence="4">Response regulator</fullName>
    </submittedName>
</protein>
<feature type="modified residue" description="4-aspartylphosphate" evidence="2">
    <location>
        <position position="60"/>
    </location>
</feature>
<dbReference type="Proteomes" id="UP001596086">
    <property type="component" value="Unassembled WGS sequence"/>
</dbReference>
<dbReference type="SMART" id="SM00448">
    <property type="entry name" value="REC"/>
    <property type="match status" value="1"/>
</dbReference>
<dbReference type="Pfam" id="PF00072">
    <property type="entry name" value="Response_reg"/>
    <property type="match status" value="1"/>
</dbReference>
<dbReference type="EMBL" id="JBHSMZ010000006">
    <property type="protein sequence ID" value="MFC5549074.1"/>
    <property type="molecule type" value="Genomic_DNA"/>
</dbReference>
<dbReference type="PROSITE" id="PS50110">
    <property type="entry name" value="RESPONSE_REGULATORY"/>
    <property type="match status" value="1"/>
</dbReference>
<sequence length="133" mass="14457">MTSPIAEAQKRILLIDDNVDAAFMMQALLTAFGFTVETANSGARGLALAQTFLPQVIFLDLGMPVMSGYEVATALRKLPALADVFLLALTGWNDQETRAAVIAAGFDRHLVKPPDFAQIRALLERHFEARAVV</sequence>